<name>A0ABR1G0E7_AURAN</name>
<keyword evidence="1" id="KW-1133">Transmembrane helix</keyword>
<keyword evidence="3" id="KW-1185">Reference proteome</keyword>
<dbReference type="PANTHER" id="PTHR31485">
    <property type="entry name" value="PEPTIDYL SERINE ALPHA-GALACTOSYLTRANSFERASE"/>
    <property type="match status" value="1"/>
</dbReference>
<evidence type="ECO:0000256" key="1">
    <source>
        <dbReference type="SAM" id="Phobius"/>
    </source>
</evidence>
<dbReference type="InterPro" id="IPR044845">
    <property type="entry name" value="HPAT/SRGT1-like"/>
</dbReference>
<accession>A0ABR1G0E7</accession>
<keyword evidence="1" id="KW-0472">Membrane</keyword>
<sequence>MAAPSRRKKWSFINILLTVLALLIGGVTWLTLSHHRDAVAAQGDRGHGVHRLMGAGADPAELEWEPRVYESETFPPPKPKPPAPLSAKIRGAEKALEAAIAAAKQRIEAAAAPDDGDRSRRVHVVFSTDCTPYQDWQSEVVFNSADVVGHKGPVTRIASGCKDGREEKLRARYAQLYGEHSRFSMHVTPEFNKDEKTGKAYHFYNKPRGIEHFLESGGVDFAGAPIVALIDPDFAFLRPLTDVVERENALLIKPWTKEELPAFVDEGHPVGQQYGLGTHWLTFDREKICGAGSPCLTTDSKDAYKYYPVGPPYVMHHADWRRLAPVWRDFAPKVYAQYPDLLAEMYAYCMAAAHLRLRHARVNHMMLSNVHVQDEGWAHLDARPLEDACPARRYDAPRIVADALDGTAGPAPRLPTFLHYCQNYRLGEYMFAKRRVPPKLFTDCAHPFLEEPTLAIHALDYELHPPGNPCREQPARHDVPKRVRNRTAAVVCLATWHANAAAKRARETTCAAAPPPPDPVRIFTLATTCAKGVAAFHSNG</sequence>
<dbReference type="EMBL" id="JBBJCI010000151">
    <property type="protein sequence ID" value="KAK7241988.1"/>
    <property type="molecule type" value="Genomic_DNA"/>
</dbReference>
<dbReference type="PANTHER" id="PTHR31485:SF7">
    <property type="entry name" value="PEPTIDYL SERINE ALPHA-GALACTOSYLTRANSFERASE"/>
    <property type="match status" value="1"/>
</dbReference>
<evidence type="ECO:0000313" key="3">
    <source>
        <dbReference type="Proteomes" id="UP001363151"/>
    </source>
</evidence>
<feature type="transmembrane region" description="Helical" evidence="1">
    <location>
        <begin position="12"/>
        <end position="32"/>
    </location>
</feature>
<evidence type="ECO:0008006" key="4">
    <source>
        <dbReference type="Google" id="ProtNLM"/>
    </source>
</evidence>
<organism evidence="2 3">
    <name type="scientific">Aureococcus anophagefferens</name>
    <name type="common">Harmful bloom alga</name>
    <dbReference type="NCBI Taxonomy" id="44056"/>
    <lineage>
        <taxon>Eukaryota</taxon>
        <taxon>Sar</taxon>
        <taxon>Stramenopiles</taxon>
        <taxon>Ochrophyta</taxon>
        <taxon>Pelagophyceae</taxon>
        <taxon>Pelagomonadales</taxon>
        <taxon>Pelagomonadaceae</taxon>
        <taxon>Aureococcus</taxon>
    </lineage>
</organism>
<evidence type="ECO:0000313" key="2">
    <source>
        <dbReference type="EMBL" id="KAK7241988.1"/>
    </source>
</evidence>
<proteinExistence type="predicted"/>
<protein>
    <recommendedName>
        <fullName evidence="4">Nucleotide-diphospho-sugar transferase domain-containing protein</fullName>
    </recommendedName>
</protein>
<comment type="caution">
    <text evidence="2">The sequence shown here is derived from an EMBL/GenBank/DDBJ whole genome shotgun (WGS) entry which is preliminary data.</text>
</comment>
<reference evidence="2 3" key="1">
    <citation type="submission" date="2024-03" db="EMBL/GenBank/DDBJ databases">
        <title>Aureococcus anophagefferens CCMP1851 and Kratosvirus quantuckense: Draft genome of a second virus-susceptible host strain in the model system.</title>
        <authorList>
            <person name="Chase E."/>
            <person name="Truchon A.R."/>
            <person name="Schepens W."/>
            <person name="Wilhelm S.W."/>
        </authorList>
    </citation>
    <scope>NUCLEOTIDE SEQUENCE [LARGE SCALE GENOMIC DNA]</scope>
    <source>
        <strain evidence="2 3">CCMP1851</strain>
    </source>
</reference>
<keyword evidence="1" id="KW-0812">Transmembrane</keyword>
<dbReference type="Proteomes" id="UP001363151">
    <property type="component" value="Unassembled WGS sequence"/>
</dbReference>
<gene>
    <name evidence="2" type="ORF">SO694_00018233</name>
</gene>